<dbReference type="EnsemblPlants" id="Kaladp0067s0017.1.v1.1">
    <property type="protein sequence ID" value="Kaladp0067s0017.1.v1.1"/>
    <property type="gene ID" value="Kaladp0067s0017.v1.1"/>
</dbReference>
<evidence type="ECO:0000313" key="2">
    <source>
        <dbReference type="EnsemblPlants" id="Kaladp0067s0017.1.v1.1"/>
    </source>
</evidence>
<keyword evidence="1" id="KW-1133">Transmembrane helix</keyword>
<evidence type="ECO:0000256" key="1">
    <source>
        <dbReference type="SAM" id="Phobius"/>
    </source>
</evidence>
<dbReference type="Gramene" id="Kaladp0067s0017.1.v1.1">
    <property type="protein sequence ID" value="Kaladp0067s0017.1.v1.1"/>
    <property type="gene ID" value="Kaladp0067s0017.v1.1"/>
</dbReference>
<feature type="transmembrane region" description="Helical" evidence="1">
    <location>
        <begin position="6"/>
        <end position="31"/>
    </location>
</feature>
<organism evidence="2 3">
    <name type="scientific">Kalanchoe fedtschenkoi</name>
    <name type="common">Lavender scallops</name>
    <name type="synonym">South American air plant</name>
    <dbReference type="NCBI Taxonomy" id="63787"/>
    <lineage>
        <taxon>Eukaryota</taxon>
        <taxon>Viridiplantae</taxon>
        <taxon>Streptophyta</taxon>
        <taxon>Embryophyta</taxon>
        <taxon>Tracheophyta</taxon>
        <taxon>Spermatophyta</taxon>
        <taxon>Magnoliopsida</taxon>
        <taxon>eudicotyledons</taxon>
        <taxon>Gunneridae</taxon>
        <taxon>Pentapetalae</taxon>
        <taxon>Saxifragales</taxon>
        <taxon>Crassulaceae</taxon>
        <taxon>Kalanchoe</taxon>
    </lineage>
</organism>
<accession>A0A7N1A275</accession>
<keyword evidence="3" id="KW-1185">Reference proteome</keyword>
<reference evidence="2" key="1">
    <citation type="submission" date="2021-01" db="UniProtKB">
        <authorList>
            <consortium name="EnsemblPlants"/>
        </authorList>
    </citation>
    <scope>IDENTIFICATION</scope>
</reference>
<evidence type="ECO:0000313" key="3">
    <source>
        <dbReference type="Proteomes" id="UP000594263"/>
    </source>
</evidence>
<keyword evidence="1" id="KW-0812">Transmembrane</keyword>
<dbReference type="AlphaFoldDB" id="A0A7N1A275"/>
<keyword evidence="1" id="KW-0472">Membrane</keyword>
<dbReference type="Proteomes" id="UP000594263">
    <property type="component" value="Unplaced"/>
</dbReference>
<protein>
    <submittedName>
        <fullName evidence="2">Uncharacterized protein</fullName>
    </submittedName>
</protein>
<sequence>MIHHKWSLLTGPAAVLGGVVGSVSFANYLLFKDPFLIPKKKELDSFSSGK</sequence>
<name>A0A7N1A275_KALFE</name>
<proteinExistence type="predicted"/>